<dbReference type="InterPro" id="IPR002068">
    <property type="entry name" value="A-crystallin/Hsp20_dom"/>
</dbReference>
<dbReference type="CDD" id="cd06472">
    <property type="entry name" value="ACD_ScHsp26_like"/>
    <property type="match status" value="1"/>
</dbReference>
<keyword evidence="6" id="KW-1185">Reference proteome</keyword>
<protein>
    <submittedName>
        <fullName evidence="5">HSP20 domain-containing protein</fullName>
    </submittedName>
</protein>
<reference evidence="6" key="1">
    <citation type="submission" date="2016-04" db="EMBL/GenBank/DDBJ databases">
        <title>Cephalotus genome sequencing.</title>
        <authorList>
            <person name="Fukushima K."/>
            <person name="Hasebe M."/>
            <person name="Fang X."/>
        </authorList>
    </citation>
    <scope>NUCLEOTIDE SEQUENCE [LARGE SCALE GENOMIC DNA]</scope>
    <source>
        <strain evidence="6">cv. St1</strain>
    </source>
</reference>
<dbReference type="InterPro" id="IPR008978">
    <property type="entry name" value="HSP20-like_chaperone"/>
</dbReference>
<proteinExistence type="inferred from homology"/>
<evidence type="ECO:0000256" key="3">
    <source>
        <dbReference type="RuleBase" id="RU003616"/>
    </source>
</evidence>
<organism evidence="5 6">
    <name type="scientific">Cephalotus follicularis</name>
    <name type="common">Albany pitcher plant</name>
    <dbReference type="NCBI Taxonomy" id="3775"/>
    <lineage>
        <taxon>Eukaryota</taxon>
        <taxon>Viridiplantae</taxon>
        <taxon>Streptophyta</taxon>
        <taxon>Embryophyta</taxon>
        <taxon>Tracheophyta</taxon>
        <taxon>Spermatophyta</taxon>
        <taxon>Magnoliopsida</taxon>
        <taxon>eudicotyledons</taxon>
        <taxon>Gunneridae</taxon>
        <taxon>Pentapetalae</taxon>
        <taxon>rosids</taxon>
        <taxon>fabids</taxon>
        <taxon>Oxalidales</taxon>
        <taxon>Cephalotaceae</taxon>
        <taxon>Cephalotus</taxon>
    </lineage>
</organism>
<comment type="caution">
    <text evidence="5">The sequence shown here is derived from an EMBL/GenBank/DDBJ whole genome shotgun (WGS) entry which is preliminary data.</text>
</comment>
<comment type="similarity">
    <text evidence="2 3">Belongs to the small heat shock protein (HSP20) family.</text>
</comment>
<dbReference type="PANTHER" id="PTHR11527">
    <property type="entry name" value="HEAT-SHOCK PROTEIN 20 FAMILY MEMBER"/>
    <property type="match status" value="1"/>
</dbReference>
<dbReference type="InParanoid" id="A0A1Q3BF42"/>
<evidence type="ECO:0000256" key="2">
    <source>
        <dbReference type="PROSITE-ProRule" id="PRU00285"/>
    </source>
</evidence>
<evidence type="ECO:0000313" key="6">
    <source>
        <dbReference type="Proteomes" id="UP000187406"/>
    </source>
</evidence>
<dbReference type="OrthoDB" id="1431247at2759"/>
<dbReference type="PROSITE" id="PS01031">
    <property type="entry name" value="SHSP"/>
    <property type="match status" value="1"/>
</dbReference>
<sequence>MLNQNSFFDPCFPIENTEARMNWKETADAHIFEIDLPGLTKEDVKLEAHEARVLRISGERKEDPEEKGDMWHCKERARCGFVRQFRLPENAKVDDIKASMHDGVLIVTVPKDHKHVNKITNKHKKFVIIEGDEDGHAPKGLGRFLCCKT</sequence>
<keyword evidence="1" id="KW-0346">Stress response</keyword>
<name>A0A1Q3BF42_CEPFO</name>
<dbReference type="STRING" id="3775.A0A1Q3BF42"/>
<evidence type="ECO:0000313" key="5">
    <source>
        <dbReference type="EMBL" id="GAV66535.1"/>
    </source>
</evidence>
<dbReference type="Pfam" id="PF00011">
    <property type="entry name" value="HSP20"/>
    <property type="match status" value="1"/>
</dbReference>
<dbReference type="AlphaFoldDB" id="A0A1Q3BF42"/>
<dbReference type="InterPro" id="IPR031107">
    <property type="entry name" value="Small_HSP"/>
</dbReference>
<evidence type="ECO:0000256" key="1">
    <source>
        <dbReference type="ARBA" id="ARBA00023016"/>
    </source>
</evidence>
<evidence type="ECO:0000259" key="4">
    <source>
        <dbReference type="PROSITE" id="PS01031"/>
    </source>
</evidence>
<dbReference type="Gene3D" id="2.60.40.790">
    <property type="match status" value="1"/>
</dbReference>
<accession>A0A1Q3BF42</accession>
<dbReference type="EMBL" id="BDDD01000485">
    <property type="protein sequence ID" value="GAV66535.1"/>
    <property type="molecule type" value="Genomic_DNA"/>
</dbReference>
<gene>
    <name evidence="5" type="ORF">CFOL_v3_10045</name>
</gene>
<dbReference type="SUPFAM" id="SSF49764">
    <property type="entry name" value="HSP20-like chaperones"/>
    <property type="match status" value="1"/>
</dbReference>
<feature type="domain" description="SHSP" evidence="4">
    <location>
        <begin position="12"/>
        <end position="132"/>
    </location>
</feature>
<dbReference type="Proteomes" id="UP000187406">
    <property type="component" value="Unassembled WGS sequence"/>
</dbReference>